<protein>
    <submittedName>
        <fullName evidence="2">Uncharacterized protein</fullName>
    </submittedName>
</protein>
<reference evidence="2" key="1">
    <citation type="submission" date="2018-05" db="EMBL/GenBank/DDBJ databases">
        <authorList>
            <person name="Lanie J.A."/>
            <person name="Ng W.-L."/>
            <person name="Kazmierczak K.M."/>
            <person name="Andrzejewski T.M."/>
            <person name="Davidsen T.M."/>
            <person name="Wayne K.J."/>
            <person name="Tettelin H."/>
            <person name="Glass J.I."/>
            <person name="Rusch D."/>
            <person name="Podicherti R."/>
            <person name="Tsui H.-C.T."/>
            <person name="Winkler M.E."/>
        </authorList>
    </citation>
    <scope>NUCLEOTIDE SEQUENCE</scope>
</reference>
<gene>
    <name evidence="2" type="ORF">METZ01_LOCUS93469</name>
</gene>
<keyword evidence="1" id="KW-0472">Membrane</keyword>
<feature type="transmembrane region" description="Helical" evidence="1">
    <location>
        <begin position="21"/>
        <end position="38"/>
    </location>
</feature>
<feature type="non-terminal residue" evidence="2">
    <location>
        <position position="1"/>
    </location>
</feature>
<name>A0A381VJU0_9ZZZZ</name>
<evidence type="ECO:0000256" key="1">
    <source>
        <dbReference type="SAM" id="Phobius"/>
    </source>
</evidence>
<dbReference type="EMBL" id="UINC01009041">
    <property type="protein sequence ID" value="SVA40615.1"/>
    <property type="molecule type" value="Genomic_DNA"/>
</dbReference>
<organism evidence="2">
    <name type="scientific">marine metagenome</name>
    <dbReference type="NCBI Taxonomy" id="408172"/>
    <lineage>
        <taxon>unclassified sequences</taxon>
        <taxon>metagenomes</taxon>
        <taxon>ecological metagenomes</taxon>
    </lineage>
</organism>
<accession>A0A381VJU0</accession>
<proteinExistence type="predicted"/>
<dbReference type="AlphaFoldDB" id="A0A381VJU0"/>
<keyword evidence="1" id="KW-1133">Transmembrane helix</keyword>
<keyword evidence="1" id="KW-0812">Transmembrane</keyword>
<evidence type="ECO:0000313" key="2">
    <source>
        <dbReference type="EMBL" id="SVA40615.1"/>
    </source>
</evidence>
<sequence length="39" mass="4812">RQQRNKMGKFFGKTGYEDKRPVQDYIFYFFCVIYTIILP</sequence>